<keyword evidence="10" id="KW-0449">Lipoprotein</keyword>
<dbReference type="Pfam" id="PF17900">
    <property type="entry name" value="Peptidase_M1_N"/>
    <property type="match status" value="1"/>
</dbReference>
<organism evidence="15 16">
    <name type="scientific">Dendroctonus ponderosae</name>
    <name type="common">Mountain pine beetle</name>
    <dbReference type="NCBI Taxonomy" id="77166"/>
    <lineage>
        <taxon>Eukaryota</taxon>
        <taxon>Metazoa</taxon>
        <taxon>Ecdysozoa</taxon>
        <taxon>Arthropoda</taxon>
        <taxon>Hexapoda</taxon>
        <taxon>Insecta</taxon>
        <taxon>Pterygota</taxon>
        <taxon>Neoptera</taxon>
        <taxon>Endopterygota</taxon>
        <taxon>Coleoptera</taxon>
        <taxon>Polyphaga</taxon>
        <taxon>Cucujiformia</taxon>
        <taxon>Curculionidae</taxon>
        <taxon>Scolytinae</taxon>
        <taxon>Dendroctonus</taxon>
    </lineage>
</organism>
<evidence type="ECO:0000256" key="9">
    <source>
        <dbReference type="ARBA" id="ARBA00023049"/>
    </source>
</evidence>
<feature type="domain" description="ERAP1-like C-terminal" evidence="13">
    <location>
        <begin position="580"/>
        <end position="906"/>
    </location>
</feature>
<dbReference type="InterPro" id="IPR014782">
    <property type="entry name" value="Peptidase_M1_dom"/>
</dbReference>
<reference evidence="15" key="2">
    <citation type="submission" date="2024-08" db="UniProtKB">
        <authorList>
            <consortium name="EnsemblMetazoa"/>
        </authorList>
    </citation>
    <scope>IDENTIFICATION</scope>
</reference>
<evidence type="ECO:0000256" key="3">
    <source>
        <dbReference type="ARBA" id="ARBA00010136"/>
    </source>
</evidence>
<dbReference type="EnsemblMetazoa" id="XM_019906827.1">
    <property type="protein sequence ID" value="XP_019762386.1"/>
    <property type="gene ID" value="LOC109539213"/>
</dbReference>
<dbReference type="GO" id="GO:0005737">
    <property type="term" value="C:cytoplasm"/>
    <property type="evidence" value="ECO:0007669"/>
    <property type="project" value="TreeGrafter"/>
</dbReference>
<dbReference type="Pfam" id="PF01433">
    <property type="entry name" value="Peptidase_M1"/>
    <property type="match status" value="1"/>
</dbReference>
<keyword evidence="4" id="KW-0472">Membrane</keyword>
<evidence type="ECO:0000313" key="15">
    <source>
        <dbReference type="EnsemblMetazoa" id="XP_019762386.1"/>
    </source>
</evidence>
<reference evidence="16" key="1">
    <citation type="journal article" date="2013" name="Genome Biol.">
        <title>Draft genome of the mountain pine beetle, Dendroctonus ponderosae Hopkins, a major forest pest.</title>
        <authorList>
            <person name="Keeling C.I."/>
            <person name="Yuen M.M."/>
            <person name="Liao N.Y."/>
            <person name="Docking T.R."/>
            <person name="Chan S.K."/>
            <person name="Taylor G.A."/>
            <person name="Palmquist D.L."/>
            <person name="Jackman S.D."/>
            <person name="Nguyen A."/>
            <person name="Li M."/>
            <person name="Henderson H."/>
            <person name="Janes J.K."/>
            <person name="Zhao Y."/>
            <person name="Pandoh P."/>
            <person name="Moore R."/>
            <person name="Sperling F.A."/>
            <person name="Huber D.P."/>
            <person name="Birol I."/>
            <person name="Jones S.J."/>
            <person name="Bohlmann J."/>
        </authorList>
    </citation>
    <scope>NUCLEOTIDE SEQUENCE</scope>
</reference>
<dbReference type="InterPro" id="IPR045357">
    <property type="entry name" value="Aminopeptidase_N-like_N"/>
</dbReference>
<dbReference type="FunFam" id="2.60.40.1910:FF:000013">
    <property type="entry name" value="Aminopeptidase"/>
    <property type="match status" value="1"/>
</dbReference>
<dbReference type="AlphaFoldDB" id="A0AAR5PNM1"/>
<name>A0AAR5PNM1_DENPD</name>
<sequence>MWKIILYILLLIGSVSNARNVEKRSIDLIAAQAVFQEQKLPGDIVPNYYNLTLAVDPQKSSNFWGNVIINATVEHKIRTFQLHAHPDLIIESLNVAEFLPPHYDPSDVYKPSPSCCKIPMPEVTWKRVKMQPKVEIDLHSDDLEPGANLLINITFRGEMYATEGIFRRSYVHPLTMETKWYVATYLRPNYARNVFPCFDEPAYKVPIALSVIKPSQMKAVSNMPIGSSRRQRDADSTIDCFLPTPPMSTYNLALVVSELTHFCSETNDSAVSLPKTKIHVWARPDFMEALVNVSRKVATTFDYLEKFWGVFSPLNELNIFALPNFNATKPGDSWGVLMFKESELSSKGSWHLTQELVYQWLGALATPVWWNQAHINHALVRYITAYTTIQIGENETFSNWPTTMLYSIYYEFSKRHPHGKNTAIKQDSSSAKTELVFRMLNYTLGETTFRHGMQRLIADRQFKTFDGDDIWTSLTEQAHFDKTLPEAVTVNEIAGSWINKDRLPVVTVTRNYKNNSARLHQRLYLRERPHDVPDQDRFLWSIPIVLVRQDRMNFHNTTPMVWMMKEREIEIANLPDEKHFIIVNPEEIGPFPVNYDAENWKLLVEFLQTDERTKIPVYTRAKLLHDAWNLAYAGDLNITIALNMTLFLRNERDYLAWDPVFTMIDHIGKHIDDLLVCRQFEYYVKMLLTPLYEDLGEVPQPGESEGTTHLRNTAKIFLCQAGYEPCIDEANKEFHKWMESENPDEGNPVANQYICPVFKWRMFTEWLFGLERFINFPKTRKRSERTYLLKTLAGCPRYSGKIEYLLNLTLLQRDGNFSDSDLYLILSMLAGSSSGYNTLFDYLVSNWDEIKKNFADKPMLWNSIVASATGSFKSHTGLELVSQLYRKRQSEFGNADFIVEKSLRNIKVEIEWTDKNIPAMERWLLANDKE</sequence>
<dbReference type="GO" id="GO:0008237">
    <property type="term" value="F:metallopeptidase activity"/>
    <property type="evidence" value="ECO:0007669"/>
    <property type="project" value="UniProtKB-KW"/>
</dbReference>
<evidence type="ECO:0000313" key="16">
    <source>
        <dbReference type="Proteomes" id="UP000019118"/>
    </source>
</evidence>
<dbReference type="SUPFAM" id="SSF63737">
    <property type="entry name" value="Leukotriene A4 hydrolase N-terminal domain"/>
    <property type="match status" value="1"/>
</dbReference>
<dbReference type="PANTHER" id="PTHR11533:SF18">
    <property type="entry name" value="FI02158P"/>
    <property type="match status" value="1"/>
</dbReference>
<dbReference type="Proteomes" id="UP000019118">
    <property type="component" value="Unassembled WGS sequence"/>
</dbReference>
<evidence type="ECO:0000259" key="14">
    <source>
        <dbReference type="Pfam" id="PF17900"/>
    </source>
</evidence>
<keyword evidence="4" id="KW-0336">GPI-anchor</keyword>
<feature type="domain" description="Peptidase M1 membrane alanine aminopeptidase" evidence="12">
    <location>
        <begin position="298"/>
        <end position="494"/>
    </location>
</feature>
<dbReference type="PRINTS" id="PR00756">
    <property type="entry name" value="ALADIPTASE"/>
</dbReference>
<feature type="domain" description="Aminopeptidase N-like N-terminal" evidence="14">
    <location>
        <begin position="45"/>
        <end position="250"/>
    </location>
</feature>
<dbReference type="SUPFAM" id="SSF55486">
    <property type="entry name" value="Metalloproteases ('zincins'), catalytic domain"/>
    <property type="match status" value="1"/>
</dbReference>
<dbReference type="Gene3D" id="1.25.50.20">
    <property type="match status" value="1"/>
</dbReference>
<feature type="chain" id="PRO_5043490568" description="Aminopeptidase" evidence="11">
    <location>
        <begin position="19"/>
        <end position="930"/>
    </location>
</feature>
<evidence type="ECO:0000259" key="13">
    <source>
        <dbReference type="Pfam" id="PF11838"/>
    </source>
</evidence>
<evidence type="ECO:0000256" key="10">
    <source>
        <dbReference type="ARBA" id="ARBA00023288"/>
    </source>
</evidence>
<dbReference type="Gene3D" id="2.60.40.1730">
    <property type="entry name" value="tricorn interacting facor f3 domain"/>
    <property type="match status" value="1"/>
</dbReference>
<dbReference type="GO" id="GO:0005886">
    <property type="term" value="C:plasma membrane"/>
    <property type="evidence" value="ECO:0007669"/>
    <property type="project" value="UniProtKB-SubCell"/>
</dbReference>
<keyword evidence="7" id="KW-0378">Hydrolase</keyword>
<keyword evidence="5" id="KW-0645">Protease</keyword>
<accession>A0AAR5PNM1</accession>
<protein>
    <recommendedName>
        <fullName evidence="17">Aminopeptidase</fullName>
    </recommendedName>
</protein>
<evidence type="ECO:0000256" key="6">
    <source>
        <dbReference type="ARBA" id="ARBA00022723"/>
    </source>
</evidence>
<feature type="signal peptide" evidence="11">
    <location>
        <begin position="1"/>
        <end position="18"/>
    </location>
</feature>
<evidence type="ECO:0000256" key="4">
    <source>
        <dbReference type="ARBA" id="ARBA00022622"/>
    </source>
</evidence>
<keyword evidence="4" id="KW-0325">Glycoprotein</keyword>
<dbReference type="GO" id="GO:0008270">
    <property type="term" value="F:zinc ion binding"/>
    <property type="evidence" value="ECO:0007669"/>
    <property type="project" value="InterPro"/>
</dbReference>
<dbReference type="Gene3D" id="1.10.390.10">
    <property type="entry name" value="Neutral Protease Domain 2"/>
    <property type="match status" value="1"/>
</dbReference>
<dbReference type="InterPro" id="IPR050344">
    <property type="entry name" value="Peptidase_M1_aminopeptidases"/>
</dbReference>
<keyword evidence="11" id="KW-0732">Signal</keyword>
<comment type="subcellular location">
    <subcellularLocation>
        <location evidence="2">Cell membrane</location>
        <topology evidence="2">Lipid-anchor</topology>
        <topology evidence="2">GPI-anchor</topology>
    </subcellularLocation>
</comment>
<dbReference type="GO" id="GO:0006508">
    <property type="term" value="P:proteolysis"/>
    <property type="evidence" value="ECO:0007669"/>
    <property type="project" value="UniProtKB-KW"/>
</dbReference>
<keyword evidence="8" id="KW-0862">Zinc</keyword>
<evidence type="ECO:0008006" key="17">
    <source>
        <dbReference type="Google" id="ProtNLM"/>
    </source>
</evidence>
<dbReference type="GO" id="GO:0098552">
    <property type="term" value="C:side of membrane"/>
    <property type="evidence" value="ECO:0007669"/>
    <property type="project" value="UniProtKB-KW"/>
</dbReference>
<dbReference type="Gene3D" id="2.60.40.1910">
    <property type="match status" value="1"/>
</dbReference>
<evidence type="ECO:0000256" key="8">
    <source>
        <dbReference type="ARBA" id="ARBA00022833"/>
    </source>
</evidence>
<dbReference type="InterPro" id="IPR027268">
    <property type="entry name" value="Peptidase_M4/M1_CTD_sf"/>
</dbReference>
<evidence type="ECO:0000256" key="7">
    <source>
        <dbReference type="ARBA" id="ARBA00022801"/>
    </source>
</evidence>
<dbReference type="Pfam" id="PF11838">
    <property type="entry name" value="ERAP1_C"/>
    <property type="match status" value="1"/>
</dbReference>
<keyword evidence="16" id="KW-1185">Reference proteome</keyword>
<dbReference type="FunFam" id="1.25.50.20:FF:000005">
    <property type="entry name" value="Aminopeptidase N-like protein"/>
    <property type="match status" value="1"/>
</dbReference>
<comment type="similarity">
    <text evidence="3">Belongs to the peptidase M1 family.</text>
</comment>
<keyword evidence="9" id="KW-0482">Metalloprotease</keyword>
<dbReference type="PANTHER" id="PTHR11533">
    <property type="entry name" value="PROTEASE M1 ZINC METALLOPROTEASE"/>
    <property type="match status" value="1"/>
</dbReference>
<keyword evidence="6" id="KW-0479">Metal-binding</keyword>
<evidence type="ECO:0000256" key="5">
    <source>
        <dbReference type="ARBA" id="ARBA00022670"/>
    </source>
</evidence>
<evidence type="ECO:0000256" key="2">
    <source>
        <dbReference type="ARBA" id="ARBA00004609"/>
    </source>
</evidence>
<dbReference type="GO" id="GO:0005615">
    <property type="term" value="C:extracellular space"/>
    <property type="evidence" value="ECO:0007669"/>
    <property type="project" value="TreeGrafter"/>
</dbReference>
<dbReference type="InterPro" id="IPR024571">
    <property type="entry name" value="ERAP1-like_C_dom"/>
</dbReference>
<dbReference type="InterPro" id="IPR001930">
    <property type="entry name" value="Peptidase_M1"/>
</dbReference>
<evidence type="ECO:0000256" key="1">
    <source>
        <dbReference type="ARBA" id="ARBA00001947"/>
    </source>
</evidence>
<comment type="cofactor">
    <cofactor evidence="1">
        <name>Zn(2+)</name>
        <dbReference type="ChEBI" id="CHEBI:29105"/>
    </cofactor>
</comment>
<dbReference type="InterPro" id="IPR042097">
    <property type="entry name" value="Aminopeptidase_N-like_N_sf"/>
</dbReference>
<evidence type="ECO:0000259" key="12">
    <source>
        <dbReference type="Pfam" id="PF01433"/>
    </source>
</evidence>
<evidence type="ECO:0000256" key="11">
    <source>
        <dbReference type="SAM" id="SignalP"/>
    </source>
</evidence>
<proteinExistence type="inferred from homology"/>